<feature type="compositionally biased region" description="Basic and acidic residues" evidence="1">
    <location>
        <begin position="79"/>
        <end position="112"/>
    </location>
</feature>
<dbReference type="GeneID" id="87954449"/>
<feature type="compositionally biased region" description="Polar residues" evidence="1">
    <location>
        <begin position="20"/>
        <end position="47"/>
    </location>
</feature>
<evidence type="ECO:0000256" key="1">
    <source>
        <dbReference type="SAM" id="MobiDB-lite"/>
    </source>
</evidence>
<proteinExistence type="predicted"/>
<dbReference type="RefSeq" id="XP_062790115.1">
    <property type="nucleotide sequence ID" value="XM_062934064.1"/>
</dbReference>
<feature type="compositionally biased region" description="Basic residues" evidence="1">
    <location>
        <begin position="1"/>
        <end position="10"/>
    </location>
</feature>
<sequence>MRRLRLKRRSLSGQGPPSPGESTNPSMASGSMDSYVSQDQGTSATSVSDEREDAEYRDIVGSTVTNPRTMSVASLTSTERQDSESRGKPVLKEKHLDKKPDPEQNKEGKQEGEETGDAGDEEVPLVDSPVSSDNEETQKTPMQSG</sequence>
<dbReference type="EMBL" id="CP141883">
    <property type="protein sequence ID" value="WRT65375.1"/>
    <property type="molecule type" value="Genomic_DNA"/>
</dbReference>
<accession>A0ABZ1CW27</accession>
<evidence type="ECO:0000313" key="2">
    <source>
        <dbReference type="EMBL" id="WRT65375.1"/>
    </source>
</evidence>
<protein>
    <submittedName>
        <fullName evidence="2">Uncharacterized protein</fullName>
    </submittedName>
</protein>
<dbReference type="Proteomes" id="UP001329825">
    <property type="component" value="Chromosome 3"/>
</dbReference>
<feature type="compositionally biased region" description="Polar residues" evidence="1">
    <location>
        <begin position="62"/>
        <end position="78"/>
    </location>
</feature>
<organism evidence="2 3">
    <name type="scientific">Kwoniella shivajii</name>
    <dbReference type="NCBI Taxonomy" id="564305"/>
    <lineage>
        <taxon>Eukaryota</taxon>
        <taxon>Fungi</taxon>
        <taxon>Dikarya</taxon>
        <taxon>Basidiomycota</taxon>
        <taxon>Agaricomycotina</taxon>
        <taxon>Tremellomycetes</taxon>
        <taxon>Tremellales</taxon>
        <taxon>Cryptococcaceae</taxon>
        <taxon>Kwoniella</taxon>
    </lineage>
</organism>
<feature type="compositionally biased region" description="Acidic residues" evidence="1">
    <location>
        <begin position="113"/>
        <end position="124"/>
    </location>
</feature>
<evidence type="ECO:0000313" key="3">
    <source>
        <dbReference type="Proteomes" id="UP001329825"/>
    </source>
</evidence>
<keyword evidence="3" id="KW-1185">Reference proteome</keyword>
<gene>
    <name evidence="2" type="ORF">IL334_002318</name>
</gene>
<reference evidence="2 3" key="1">
    <citation type="submission" date="2024-01" db="EMBL/GenBank/DDBJ databases">
        <title>Comparative genomics of Cryptococcus and Kwoniella reveals pathogenesis evolution and contrasting modes of karyotype evolution via chromosome fusion or intercentromeric recombination.</title>
        <authorList>
            <person name="Coelho M.A."/>
            <person name="David-Palma M."/>
            <person name="Shea T."/>
            <person name="Bowers K."/>
            <person name="McGinley-Smith S."/>
            <person name="Mohammad A.W."/>
            <person name="Gnirke A."/>
            <person name="Yurkov A.M."/>
            <person name="Nowrousian M."/>
            <person name="Sun S."/>
            <person name="Cuomo C.A."/>
            <person name="Heitman J."/>
        </authorList>
    </citation>
    <scope>NUCLEOTIDE SEQUENCE [LARGE SCALE GENOMIC DNA]</scope>
    <source>
        <strain evidence="2">CBS 11374</strain>
    </source>
</reference>
<feature type="region of interest" description="Disordered" evidence="1">
    <location>
        <begin position="1"/>
        <end position="145"/>
    </location>
</feature>
<name>A0ABZ1CW27_9TREE</name>